<dbReference type="InterPro" id="IPR045746">
    <property type="entry name" value="ACT14924-like_Acyltransf_dom"/>
</dbReference>
<dbReference type="SUPFAM" id="SSF55729">
    <property type="entry name" value="Acyl-CoA N-acyltransferases (Nat)"/>
    <property type="match status" value="1"/>
</dbReference>
<dbReference type="GO" id="GO:0016746">
    <property type="term" value="F:acyltransferase activity"/>
    <property type="evidence" value="ECO:0007669"/>
    <property type="project" value="UniProtKB-KW"/>
</dbReference>
<protein>
    <submittedName>
        <fullName evidence="7">Lysophospholipid acyltransferase family protein</fullName>
    </submittedName>
</protein>
<dbReference type="RefSeq" id="WP_345972690.1">
    <property type="nucleotide sequence ID" value="NZ_CP147920.1"/>
</dbReference>
<dbReference type="Gene3D" id="3.40.630.30">
    <property type="match status" value="1"/>
</dbReference>
<feature type="domain" description="Phospholipid/glycerol acyltransferase" evidence="6">
    <location>
        <begin position="82"/>
        <end position="201"/>
    </location>
</feature>
<dbReference type="InterPro" id="IPR002123">
    <property type="entry name" value="Plipid/glycerol_acylTrfase"/>
</dbReference>
<keyword evidence="2" id="KW-0444">Lipid biosynthesis</keyword>
<name>A0ABZ3HBE6_9BACT</name>
<keyword evidence="3" id="KW-0808">Transferase</keyword>
<evidence type="ECO:0000256" key="1">
    <source>
        <dbReference type="ARBA" id="ARBA00005189"/>
    </source>
</evidence>
<dbReference type="SUPFAM" id="SSF69593">
    <property type="entry name" value="Glycerol-3-phosphate (1)-acyltransferase"/>
    <property type="match status" value="1"/>
</dbReference>
<evidence type="ECO:0000256" key="4">
    <source>
        <dbReference type="ARBA" id="ARBA00023098"/>
    </source>
</evidence>
<evidence type="ECO:0000256" key="3">
    <source>
        <dbReference type="ARBA" id="ARBA00022679"/>
    </source>
</evidence>
<dbReference type="PANTHER" id="PTHR37323:SF1">
    <property type="entry name" value="L-ORNITHINE N(ALPHA)-ACYLTRANSFERASE"/>
    <property type="match status" value="1"/>
</dbReference>
<reference evidence="7 8" key="1">
    <citation type="submission" date="2024-03" db="EMBL/GenBank/DDBJ databases">
        <title>Sulfurimonas sp. HSL3-1.</title>
        <authorList>
            <person name="Wang S."/>
        </authorList>
    </citation>
    <scope>NUCLEOTIDE SEQUENCE [LARGE SCALE GENOMIC DNA]</scope>
    <source>
        <strain evidence="7 8">HSL3-1</strain>
    </source>
</reference>
<dbReference type="Pfam" id="PF19576">
    <property type="entry name" value="Acyltransf_2"/>
    <property type="match status" value="1"/>
</dbReference>
<organism evidence="7 8">
    <name type="scientific">Sulfurimonas diazotrophicus</name>
    <dbReference type="NCBI Taxonomy" id="3131939"/>
    <lineage>
        <taxon>Bacteria</taxon>
        <taxon>Pseudomonadati</taxon>
        <taxon>Campylobacterota</taxon>
        <taxon>Epsilonproteobacteria</taxon>
        <taxon>Campylobacterales</taxon>
        <taxon>Sulfurimonadaceae</taxon>
        <taxon>Sulfurimonas</taxon>
    </lineage>
</organism>
<dbReference type="Pfam" id="PF13444">
    <property type="entry name" value="Acetyltransf_5"/>
    <property type="match status" value="1"/>
</dbReference>
<dbReference type="InterPro" id="IPR016181">
    <property type="entry name" value="Acyl_CoA_acyltransferase"/>
</dbReference>
<evidence type="ECO:0000259" key="6">
    <source>
        <dbReference type="SMART" id="SM00563"/>
    </source>
</evidence>
<keyword evidence="4" id="KW-0443">Lipid metabolism</keyword>
<gene>
    <name evidence="7" type="ORF">WCY31_12700</name>
</gene>
<proteinExistence type="predicted"/>
<sequence>MLNIEGTLHQEYPRFFHYPTAVRKPALSFLRLLLQEEKINHFLTDHRKVKNLAFIDTALEHLNISYKTDHHQIQNIPAIGKVIIVANHPMGAMDAFTLIKMVSSIRHDKKVKIIANKVLAAFDQISDLLIAVDTFNGRLTKESMKKVDEALRNEEAVIFFPAGEVSRAYLNGIVDSKWKSGFMKFAKRTQSPILPIHIKARNSMLFYGASWLYRPLATMLLAKEMFSARNSVVEFTVGEMIGIDTINDMPLSYKRHAKMMRKHLYRVSKGRKPLYPTQQCIAHPEPRHLIKEELKRAQHIGSTSDNKQIYLADFEEAPTLLNEVGRLREYSFRKVGEGSGRKRDLDRYDEYYRHLVLWDDDALEVVGAYRIADCEWVLSWGSKDALYLNELCSLGEAFEPYLENAIELGRSFIQPKYWGSRALDYLWQGIGAYLKHHPHIRYMIGPVSISGSYPSAAKEALVHFYGHYFGSRDALVTARTPYRLSALALEDEKARFCGDDYAEDFRRLKEYLRAFNVTVPTLYKQYAELCDEGGITFMDFGIDAEFNNCIDSYILVDVTKIKESKRKRYIDTE</sequence>
<dbReference type="PANTHER" id="PTHR37323">
    <property type="entry name" value="GCN5-RELATED N-ACETYLTRANSFERASE"/>
    <property type="match status" value="1"/>
</dbReference>
<dbReference type="SMART" id="SM00563">
    <property type="entry name" value="PlsC"/>
    <property type="match status" value="1"/>
</dbReference>
<evidence type="ECO:0000256" key="5">
    <source>
        <dbReference type="ARBA" id="ARBA00023315"/>
    </source>
</evidence>
<dbReference type="InterPro" id="IPR052351">
    <property type="entry name" value="Ornithine_N-alpha-AT"/>
</dbReference>
<keyword evidence="5 7" id="KW-0012">Acyltransferase</keyword>
<dbReference type="EMBL" id="CP147920">
    <property type="protein sequence ID" value="XAU15083.1"/>
    <property type="molecule type" value="Genomic_DNA"/>
</dbReference>
<evidence type="ECO:0000313" key="8">
    <source>
        <dbReference type="Proteomes" id="UP001447842"/>
    </source>
</evidence>
<comment type="pathway">
    <text evidence="1">Lipid metabolism.</text>
</comment>
<dbReference type="Proteomes" id="UP001447842">
    <property type="component" value="Chromosome"/>
</dbReference>
<evidence type="ECO:0000313" key="7">
    <source>
        <dbReference type="EMBL" id="XAU15083.1"/>
    </source>
</evidence>
<accession>A0ABZ3HBE6</accession>
<keyword evidence="8" id="KW-1185">Reference proteome</keyword>
<evidence type="ECO:0000256" key="2">
    <source>
        <dbReference type="ARBA" id="ARBA00022516"/>
    </source>
</evidence>